<dbReference type="AlphaFoldDB" id="K1YD96"/>
<reference evidence="1" key="1">
    <citation type="journal article" date="2012" name="Science">
        <title>Fermentation, hydrogen, and sulfur metabolism in multiple uncultivated bacterial phyla.</title>
        <authorList>
            <person name="Wrighton K.C."/>
            <person name="Thomas B.C."/>
            <person name="Sharon I."/>
            <person name="Miller C.S."/>
            <person name="Castelle C.J."/>
            <person name="VerBerkmoes N.C."/>
            <person name="Wilkins M.J."/>
            <person name="Hettich R.L."/>
            <person name="Lipton M.S."/>
            <person name="Williams K.H."/>
            <person name="Long P.E."/>
            <person name="Banfield J.F."/>
        </authorList>
    </citation>
    <scope>NUCLEOTIDE SEQUENCE [LARGE SCALE GENOMIC DNA]</scope>
</reference>
<dbReference type="Gene3D" id="3.40.50.150">
    <property type="entry name" value="Vaccinia Virus protein VP39"/>
    <property type="match status" value="1"/>
</dbReference>
<evidence type="ECO:0000313" key="1">
    <source>
        <dbReference type="EMBL" id="EKD30203.1"/>
    </source>
</evidence>
<dbReference type="EMBL" id="AMFJ01034121">
    <property type="protein sequence ID" value="EKD30203.1"/>
    <property type="molecule type" value="Genomic_DNA"/>
</dbReference>
<organism evidence="1">
    <name type="scientific">uncultured bacterium</name>
    <name type="common">gcode 4</name>
    <dbReference type="NCBI Taxonomy" id="1234023"/>
    <lineage>
        <taxon>Bacteria</taxon>
        <taxon>environmental samples</taxon>
    </lineage>
</organism>
<comment type="caution">
    <text evidence="1">The sequence shown here is derived from an EMBL/GenBank/DDBJ whole genome shotgun (WGS) entry which is preliminary data.</text>
</comment>
<evidence type="ECO:0008006" key="2">
    <source>
        <dbReference type="Google" id="ProtNLM"/>
    </source>
</evidence>
<name>K1YD96_9BACT</name>
<dbReference type="InterPro" id="IPR029063">
    <property type="entry name" value="SAM-dependent_MTases_sf"/>
</dbReference>
<protein>
    <recommendedName>
        <fullName evidence="2">Methyltransferase domain-containing protein</fullName>
    </recommendedName>
</protein>
<proteinExistence type="predicted"/>
<dbReference type="SUPFAM" id="SSF53335">
    <property type="entry name" value="S-adenosyl-L-methionine-dependent methyltransferases"/>
    <property type="match status" value="1"/>
</dbReference>
<gene>
    <name evidence="1" type="ORF">ACD_78C00121G0005</name>
</gene>
<sequence length="250" mass="29526">MKKINIGKEWTTAVKSTKIDREFFNVYEKNLPILSKLFIASTKGMKNIEMADFGGWIGVITDRLKKDHNNKINIFCTCLDSSEELLKQNQSADSKMCIDIRESLGKEIYDIGLMRYVLNYNTKGDQLKILKNIHTALRNSGVFINCWCGVSDIEHQKKFQDLFNTKKVNEKLYRLNSYWTTWQENKELFEQTGFDVKIVKEYRIPINQLYKVRYELSDSENEQILKFLEKYKFINYVIFTANKKIDTVQM</sequence>
<accession>K1YD96</accession>